<sequence length="94" mass="10848">MDRSKLPPLQGRRFDVETLQYDALKLARQADKGPTFLRHHGRIAYVVMTEDIFDQLWPDPRRAWSVDEMPLHILQLLEQGLQDALSSTGEDSDT</sequence>
<reference evidence="1 2" key="1">
    <citation type="submission" date="2018-04" db="EMBL/GenBank/DDBJ databases">
        <title>Genomic Encyclopedia of Archaeal and Bacterial Type Strains, Phase II (KMG-II): from individual species to whole genera.</title>
        <authorList>
            <person name="Goeker M."/>
        </authorList>
    </citation>
    <scope>NUCLEOTIDE SEQUENCE [LARGE SCALE GENOMIC DNA]</scope>
    <source>
        <strain evidence="1 2">DSM 100434</strain>
    </source>
</reference>
<evidence type="ECO:0000313" key="1">
    <source>
        <dbReference type="EMBL" id="PTQ66966.1"/>
    </source>
</evidence>
<accession>A0A2T5H5V9</accession>
<dbReference type="RefSeq" id="WP_107817861.1">
    <property type="nucleotide sequence ID" value="NZ_QAOH01000021.1"/>
</dbReference>
<organism evidence="1 2">
    <name type="scientific">Celeribacter persicus</name>
    <dbReference type="NCBI Taxonomy" id="1651082"/>
    <lineage>
        <taxon>Bacteria</taxon>
        <taxon>Pseudomonadati</taxon>
        <taxon>Pseudomonadota</taxon>
        <taxon>Alphaproteobacteria</taxon>
        <taxon>Rhodobacterales</taxon>
        <taxon>Roseobacteraceae</taxon>
        <taxon>Celeribacter</taxon>
    </lineage>
</organism>
<protein>
    <recommendedName>
        <fullName evidence="3">Prevent-host-death family protein</fullName>
    </recommendedName>
</protein>
<name>A0A2T5H5V9_9RHOB</name>
<dbReference type="AlphaFoldDB" id="A0A2T5H5V9"/>
<evidence type="ECO:0008006" key="3">
    <source>
        <dbReference type="Google" id="ProtNLM"/>
    </source>
</evidence>
<keyword evidence="2" id="KW-1185">Reference proteome</keyword>
<dbReference type="OrthoDB" id="165038at2"/>
<comment type="caution">
    <text evidence="1">The sequence shown here is derived from an EMBL/GenBank/DDBJ whole genome shotgun (WGS) entry which is preliminary data.</text>
</comment>
<dbReference type="Proteomes" id="UP000244077">
    <property type="component" value="Unassembled WGS sequence"/>
</dbReference>
<dbReference type="EMBL" id="QAOH01000021">
    <property type="protein sequence ID" value="PTQ66966.1"/>
    <property type="molecule type" value="Genomic_DNA"/>
</dbReference>
<evidence type="ECO:0000313" key="2">
    <source>
        <dbReference type="Proteomes" id="UP000244077"/>
    </source>
</evidence>
<proteinExistence type="predicted"/>
<gene>
    <name evidence="1" type="ORF">C8N42_1212</name>
</gene>